<name>A0A166W3R4_9GAMM</name>
<organism evidence="1 2">
    <name type="scientific">Pseudoalteromonas luteoviolacea DSM 6061</name>
    <dbReference type="NCBI Taxonomy" id="1365250"/>
    <lineage>
        <taxon>Bacteria</taxon>
        <taxon>Pseudomonadati</taxon>
        <taxon>Pseudomonadota</taxon>
        <taxon>Gammaproteobacteria</taxon>
        <taxon>Alteromonadales</taxon>
        <taxon>Pseudoalteromonadaceae</taxon>
        <taxon>Pseudoalteromonas</taxon>
    </lineage>
</organism>
<evidence type="ECO:0000313" key="2">
    <source>
        <dbReference type="Proteomes" id="UP000076643"/>
    </source>
</evidence>
<reference evidence="1 2" key="1">
    <citation type="submission" date="2013-07" db="EMBL/GenBank/DDBJ databases">
        <title>Comparative Genomic and Metabolomic Analysis of Twelve Strains of Pseudoalteromonas luteoviolacea.</title>
        <authorList>
            <person name="Vynne N.G."/>
            <person name="Mansson M."/>
            <person name="Gram L."/>
        </authorList>
    </citation>
    <scope>NUCLEOTIDE SEQUENCE [LARGE SCALE GENOMIC DNA]</scope>
    <source>
        <strain evidence="1 2">DSM 6061</strain>
    </source>
</reference>
<comment type="caution">
    <text evidence="1">The sequence shown here is derived from an EMBL/GenBank/DDBJ whole genome shotgun (WGS) entry which is preliminary data.</text>
</comment>
<dbReference type="PATRIC" id="fig|1365250.3.peg.3344"/>
<accession>A0A166W3R4</accession>
<proteinExistence type="predicted"/>
<dbReference type="Proteomes" id="UP000076643">
    <property type="component" value="Unassembled WGS sequence"/>
</dbReference>
<dbReference type="EMBL" id="AUYB01000112">
    <property type="protein sequence ID" value="KZN35378.1"/>
    <property type="molecule type" value="Genomic_DNA"/>
</dbReference>
<evidence type="ECO:0000313" key="1">
    <source>
        <dbReference type="EMBL" id="KZN35378.1"/>
    </source>
</evidence>
<protein>
    <submittedName>
        <fullName evidence="1">Uncharacterized protein</fullName>
    </submittedName>
</protein>
<keyword evidence="2" id="KW-1185">Reference proteome</keyword>
<dbReference type="AlphaFoldDB" id="A0A166W3R4"/>
<gene>
    <name evidence="1" type="ORF">N475_18725</name>
</gene>
<sequence length="33" mass="3685">MLRQGGILLIKIKASKIAKAKRIETAWLLGLLH</sequence>